<reference evidence="11" key="1">
    <citation type="submission" date="2017-04" db="EMBL/GenBank/DDBJ databases">
        <title>Function of individual gut microbiota members based on whole genome sequencing of pure cultures obtained from chicken caecum.</title>
        <authorList>
            <person name="Medvecky M."/>
            <person name="Cejkova D."/>
            <person name="Polansky O."/>
            <person name="Karasova D."/>
            <person name="Kubasova T."/>
            <person name="Cizek A."/>
            <person name="Rychlik I."/>
        </authorList>
    </citation>
    <scope>NUCLEOTIDE SEQUENCE [LARGE SCALE GENOMIC DNA]</scope>
    <source>
        <strain evidence="11">An178</strain>
    </source>
</reference>
<feature type="transmembrane region" description="Helical" evidence="8">
    <location>
        <begin position="254"/>
        <end position="278"/>
    </location>
</feature>
<comment type="caution">
    <text evidence="10">The sequence shown here is derived from an EMBL/GenBank/DDBJ whole genome shotgun (WGS) entry which is preliminary data.</text>
</comment>
<dbReference type="Gene3D" id="3.40.50.720">
    <property type="entry name" value="NAD(P)-binding Rossmann-like Domain"/>
    <property type="match status" value="1"/>
</dbReference>
<keyword evidence="5 8" id="KW-1133">Transmembrane helix</keyword>
<dbReference type="PANTHER" id="PTHR30576:SF0">
    <property type="entry name" value="UNDECAPRENYL-PHOSPHATE N-ACETYLGALACTOSAMINYL 1-PHOSPHATE TRANSFERASE-RELATED"/>
    <property type="match status" value="1"/>
</dbReference>
<comment type="subcellular location">
    <subcellularLocation>
        <location evidence="1">Membrane</location>
        <topology evidence="1">Multi-pass membrane protein</topology>
    </subcellularLocation>
</comment>
<evidence type="ECO:0000256" key="3">
    <source>
        <dbReference type="ARBA" id="ARBA00022679"/>
    </source>
</evidence>
<dbReference type="GO" id="GO:0016780">
    <property type="term" value="F:phosphotransferase activity, for other substituted phosphate groups"/>
    <property type="evidence" value="ECO:0007669"/>
    <property type="project" value="TreeGrafter"/>
</dbReference>
<evidence type="ECO:0000256" key="8">
    <source>
        <dbReference type="SAM" id="Phobius"/>
    </source>
</evidence>
<evidence type="ECO:0000313" key="11">
    <source>
        <dbReference type="Proteomes" id="UP000195447"/>
    </source>
</evidence>
<feature type="domain" description="Bacterial sugar transferase" evidence="9">
    <location>
        <begin position="252"/>
        <end position="443"/>
    </location>
</feature>
<evidence type="ECO:0000256" key="1">
    <source>
        <dbReference type="ARBA" id="ARBA00004141"/>
    </source>
</evidence>
<evidence type="ECO:0000256" key="5">
    <source>
        <dbReference type="ARBA" id="ARBA00022989"/>
    </source>
</evidence>
<gene>
    <name evidence="10" type="ORF">B5F14_09815</name>
</gene>
<dbReference type="Proteomes" id="UP000195447">
    <property type="component" value="Unassembled WGS sequence"/>
</dbReference>
<accession>A0A1Y4LKB6</accession>
<dbReference type="Pfam" id="PF13727">
    <property type="entry name" value="CoA_binding_3"/>
    <property type="match status" value="1"/>
</dbReference>
<evidence type="ECO:0000256" key="6">
    <source>
        <dbReference type="ARBA" id="ARBA00023136"/>
    </source>
</evidence>
<dbReference type="PANTHER" id="PTHR30576">
    <property type="entry name" value="COLANIC BIOSYNTHESIS UDP-GLUCOSE LIPID CARRIER TRANSFERASE"/>
    <property type="match status" value="1"/>
</dbReference>
<feature type="transmembrane region" description="Helical" evidence="8">
    <location>
        <begin position="31"/>
        <end position="51"/>
    </location>
</feature>
<feature type="transmembrane region" description="Helical" evidence="8">
    <location>
        <begin position="87"/>
        <end position="107"/>
    </location>
</feature>
<comment type="similarity">
    <text evidence="2">Belongs to the bacterial sugar transferase family.</text>
</comment>
<feature type="transmembrane region" description="Helical" evidence="8">
    <location>
        <begin position="63"/>
        <end position="81"/>
    </location>
</feature>
<dbReference type="EMBL" id="NFKM01000027">
    <property type="protein sequence ID" value="OUP56320.1"/>
    <property type="molecule type" value="Genomic_DNA"/>
</dbReference>
<dbReference type="RefSeq" id="WP_087159185.1">
    <property type="nucleotide sequence ID" value="NZ_NFKM01000027.1"/>
</dbReference>
<evidence type="ECO:0000256" key="2">
    <source>
        <dbReference type="ARBA" id="ARBA00006464"/>
    </source>
</evidence>
<sequence length="449" mass="52394">MKKSVYILCLWIVETITYIFLFNLLGLRHDLLLSFYVFYFGMLLMFHHFSIRNNLIWSEMRDLITAHFYYFVFSSFSIVVFDVNRIRLFLLNLAITLIMFVLTLIYIRTSHILFRKQLAGNTLIIGVNENAQKIGYISHSNRFALMNVIGFVDYFSVYKKDKFLEKPVFSSDEMEGIITQHRVDQVIIVLPQASSKQLNEIVDRLSNLVDRIKFVPSTYDLMDYESEIQDFDGILLVSTVKSKIKPFSKFVKRLVDIVAGIVGCIILIPVTIGLKIIFLKNGDKAPLIFTQIRIGKNGKPIKIYKYRSMVPDAEKVLEELMEKNESIKQEYLKNKKLQDDPRITPIGEKLRKTSLDELPQLINVLKGEMSLVGPRPYLFREIDDMIYYDDIIKCKPGLTGMWQVSGRSDIGFKERCHLDEYYYRNWAFWLDFTILVKTIKIVLYGNGAM</sequence>
<evidence type="ECO:0000256" key="4">
    <source>
        <dbReference type="ARBA" id="ARBA00022692"/>
    </source>
</evidence>
<dbReference type="InterPro" id="IPR003362">
    <property type="entry name" value="Bact_transf"/>
</dbReference>
<dbReference type="Pfam" id="PF02397">
    <property type="entry name" value="Bac_transf"/>
    <property type="match status" value="1"/>
</dbReference>
<keyword evidence="6 8" id="KW-0472">Membrane</keyword>
<feature type="coiled-coil region" evidence="7">
    <location>
        <begin position="310"/>
        <end position="337"/>
    </location>
</feature>
<evidence type="ECO:0000259" key="9">
    <source>
        <dbReference type="Pfam" id="PF02397"/>
    </source>
</evidence>
<name>A0A1Y4LKB6_9FIRM</name>
<evidence type="ECO:0000313" key="10">
    <source>
        <dbReference type="EMBL" id="OUP56320.1"/>
    </source>
</evidence>
<dbReference type="InterPro" id="IPR017475">
    <property type="entry name" value="EPS_sugar_tfrase"/>
</dbReference>
<protein>
    <recommendedName>
        <fullName evidence="9">Bacterial sugar transferase domain-containing protein</fullName>
    </recommendedName>
</protein>
<keyword evidence="7" id="KW-0175">Coiled coil</keyword>
<feature type="transmembrane region" description="Helical" evidence="8">
    <location>
        <begin position="5"/>
        <end position="25"/>
    </location>
</feature>
<dbReference type="GO" id="GO:0016020">
    <property type="term" value="C:membrane"/>
    <property type="evidence" value="ECO:0007669"/>
    <property type="project" value="UniProtKB-SubCell"/>
</dbReference>
<organism evidence="10 11">
    <name type="scientific">Faecalitalea cylindroides</name>
    <dbReference type="NCBI Taxonomy" id="39483"/>
    <lineage>
        <taxon>Bacteria</taxon>
        <taxon>Bacillati</taxon>
        <taxon>Bacillota</taxon>
        <taxon>Erysipelotrichia</taxon>
        <taxon>Erysipelotrichales</taxon>
        <taxon>Erysipelotrichaceae</taxon>
        <taxon>Faecalitalea</taxon>
    </lineage>
</organism>
<evidence type="ECO:0000256" key="7">
    <source>
        <dbReference type="SAM" id="Coils"/>
    </source>
</evidence>
<keyword evidence="11" id="KW-1185">Reference proteome</keyword>
<proteinExistence type="inferred from homology"/>
<dbReference type="NCBIfam" id="TIGR03025">
    <property type="entry name" value="EPS_sugtrans"/>
    <property type="match status" value="1"/>
</dbReference>
<keyword evidence="3" id="KW-0808">Transferase</keyword>
<dbReference type="AlphaFoldDB" id="A0A1Y4LKB6"/>
<keyword evidence="4 8" id="KW-0812">Transmembrane</keyword>